<evidence type="ECO:0000256" key="3">
    <source>
        <dbReference type="ARBA" id="ARBA00023128"/>
    </source>
</evidence>
<organism evidence="6 7">
    <name type="scientific">Romanomermis culicivorax</name>
    <name type="common">Nematode worm</name>
    <dbReference type="NCBI Taxonomy" id="13658"/>
    <lineage>
        <taxon>Eukaryota</taxon>
        <taxon>Metazoa</taxon>
        <taxon>Ecdysozoa</taxon>
        <taxon>Nematoda</taxon>
        <taxon>Enoplea</taxon>
        <taxon>Dorylaimia</taxon>
        <taxon>Mermithida</taxon>
        <taxon>Mermithoidea</taxon>
        <taxon>Mermithidae</taxon>
        <taxon>Romanomermis</taxon>
    </lineage>
</organism>
<comment type="similarity">
    <text evidence="4">Belongs to the short-chain dehydrogenases/reductases (SDR) family. 17-beta-HSD 3 subfamily.</text>
</comment>
<evidence type="ECO:0000313" key="6">
    <source>
        <dbReference type="Proteomes" id="UP000887565"/>
    </source>
</evidence>
<evidence type="ECO:0000256" key="2">
    <source>
        <dbReference type="ARBA" id="ARBA00022857"/>
    </source>
</evidence>
<accession>A0A915JJ27</accession>
<dbReference type="GO" id="GO:0005739">
    <property type="term" value="C:mitochondrion"/>
    <property type="evidence" value="ECO:0007669"/>
    <property type="project" value="UniProtKB-SubCell"/>
</dbReference>
<comment type="subcellular location">
    <subcellularLocation>
        <location evidence="1">Mitochondrion</location>
    </subcellularLocation>
</comment>
<keyword evidence="5" id="KW-0812">Transmembrane</keyword>
<reference evidence="7" key="1">
    <citation type="submission" date="2022-11" db="UniProtKB">
        <authorList>
            <consortium name="WormBaseParasite"/>
        </authorList>
    </citation>
    <scope>IDENTIFICATION</scope>
</reference>
<dbReference type="Proteomes" id="UP000887565">
    <property type="component" value="Unplaced"/>
</dbReference>
<keyword evidence="2" id="KW-0521">NADP</keyword>
<sequence length="402" mass="45462">MAVGPDSASILLQSLGETMSAFRDLFSAVGLVTVGLVGCKIIWNVGKLTWVHFGVTASRQRKRLRQLGSWAIIFGCCDEVDFEIVKLLASSGLSIIFISPIDEKEAVEISSRELEIKYNISCVRICLSIETVYDLSLWEDVVEAVQNKDIAIMVVSVDSKSHILTHITDNALLAETSCVDLSHIYRKQHFNTFLATNLSMELFRRKHTQNLVDEISNISDSNNIAVQLLTPLDLYCKKGEVSRQSPSHVSWWWWLSLSKPNWFCPPADILAYRIFLTLGRCRWTTGYFPYTMIFYTNDFLRLPMTKVASSIINRPSLAASDPASLESLRKASIARHGKIFVSFAVTIVAGSILFYLARQDLSNQKYDRMKIRQKIQREISEKRENEILKTTLKDSSVSSVSK</sequence>
<keyword evidence="5" id="KW-1133">Transmembrane helix</keyword>
<dbReference type="InterPro" id="IPR052149">
    <property type="entry name" value="17-beta-HSD3-like"/>
</dbReference>
<feature type="transmembrane region" description="Helical" evidence="5">
    <location>
        <begin position="339"/>
        <end position="357"/>
    </location>
</feature>
<keyword evidence="3" id="KW-0496">Mitochondrion</keyword>
<proteinExistence type="inferred from homology"/>
<protein>
    <submittedName>
        <fullName evidence="7">Uncharacterized protein</fullName>
    </submittedName>
</protein>
<dbReference type="WBParaSite" id="nRc.2.0.1.t26150-RA">
    <property type="protein sequence ID" value="nRc.2.0.1.t26150-RA"/>
    <property type="gene ID" value="nRc.2.0.1.g26150"/>
</dbReference>
<evidence type="ECO:0000256" key="4">
    <source>
        <dbReference type="ARBA" id="ARBA00038261"/>
    </source>
</evidence>
<dbReference type="PANTHER" id="PTHR44889:SF1">
    <property type="entry name" value="INACTIVE HYDROXYSTEROID DEHYDROGENASE-LIKE PROTEIN 1"/>
    <property type="match status" value="1"/>
</dbReference>
<dbReference type="AlphaFoldDB" id="A0A915JJ27"/>
<keyword evidence="6" id="KW-1185">Reference proteome</keyword>
<name>A0A915JJ27_ROMCU</name>
<dbReference type="PANTHER" id="PTHR44889">
    <property type="entry name" value="INACTIVE HYDROXYSTEROID DEHYDROGENASE-LIKE PROTEIN 1"/>
    <property type="match status" value="1"/>
</dbReference>
<keyword evidence="5" id="KW-0472">Membrane</keyword>
<evidence type="ECO:0000256" key="1">
    <source>
        <dbReference type="ARBA" id="ARBA00004173"/>
    </source>
</evidence>
<evidence type="ECO:0000256" key="5">
    <source>
        <dbReference type="SAM" id="Phobius"/>
    </source>
</evidence>
<evidence type="ECO:0000313" key="7">
    <source>
        <dbReference type="WBParaSite" id="nRc.2.0.1.t26150-RA"/>
    </source>
</evidence>